<evidence type="ECO:0000313" key="2">
    <source>
        <dbReference type="EMBL" id="KAB7655051.1"/>
    </source>
</evidence>
<dbReference type="EMBL" id="WEHX01000091">
    <property type="protein sequence ID" value="KAB7655051.1"/>
    <property type="molecule type" value="Genomic_DNA"/>
</dbReference>
<gene>
    <name evidence="2" type="ORF">GBM95_09845</name>
</gene>
<organism evidence="2 3">
    <name type="scientific">Sutterella seckii</name>
    <dbReference type="NCBI Taxonomy" id="1944635"/>
    <lineage>
        <taxon>Bacteria</taxon>
        <taxon>Pseudomonadati</taxon>
        <taxon>Pseudomonadota</taxon>
        <taxon>Betaproteobacteria</taxon>
        <taxon>Burkholderiales</taxon>
        <taxon>Sutterellaceae</taxon>
        <taxon>Sutterella</taxon>
    </lineage>
</organism>
<comment type="caution">
    <text evidence="2">The sequence shown here is derived from an EMBL/GenBank/DDBJ whole genome shotgun (WGS) entry which is preliminary data.</text>
</comment>
<evidence type="ECO:0000313" key="3">
    <source>
        <dbReference type="Proteomes" id="UP000430564"/>
    </source>
</evidence>
<sequence>MTGARIAQLHVPDLMSDVRINGKKALPDISEPTSAPRRRRNSPFRFPHSIASQEPQVSFRTSIGVKSPFGPRKPHDGKRA</sequence>
<accession>A0A6I1EH13</accession>
<dbReference type="AlphaFoldDB" id="A0A6I1EH13"/>
<dbReference type="RefSeq" id="WP_152158943.1">
    <property type="nucleotide sequence ID" value="NZ_WEHX01000091.1"/>
</dbReference>
<feature type="region of interest" description="Disordered" evidence="1">
    <location>
        <begin position="22"/>
        <end position="80"/>
    </location>
</feature>
<dbReference type="Proteomes" id="UP000430564">
    <property type="component" value="Unassembled WGS sequence"/>
</dbReference>
<evidence type="ECO:0000256" key="1">
    <source>
        <dbReference type="SAM" id="MobiDB-lite"/>
    </source>
</evidence>
<protein>
    <submittedName>
        <fullName evidence="2">Uncharacterized protein</fullName>
    </submittedName>
</protein>
<feature type="compositionally biased region" description="Polar residues" evidence="1">
    <location>
        <begin position="50"/>
        <end position="61"/>
    </location>
</feature>
<proteinExistence type="predicted"/>
<name>A0A6I1EH13_9BURK</name>
<reference evidence="2 3" key="1">
    <citation type="submission" date="2019-10" db="EMBL/GenBank/DDBJ databases">
        <title>Genome diversity of Sutterella seckii.</title>
        <authorList>
            <person name="Chaplin A.V."/>
            <person name="Sokolova S.R."/>
            <person name="Mosin K.A."/>
            <person name="Ivanova E.L."/>
            <person name="Kochetkova T.O."/>
            <person name="Goltsov A.Y."/>
            <person name="Trofimov D.Y."/>
            <person name="Efimov B.A."/>
        </authorList>
    </citation>
    <scope>NUCLEOTIDE SEQUENCE [LARGE SCALE GENOMIC DNA]</scope>
    <source>
        <strain evidence="2 3">ASD393</strain>
    </source>
</reference>